<dbReference type="Gene3D" id="2.40.70.10">
    <property type="entry name" value="Acid Proteases"/>
    <property type="match status" value="1"/>
</dbReference>
<sequence>MDFGDAQAIFEMTQEKEDEPLNAELMSPSKGMRRANNMRCTCERRRFSTTFVQGLLGRSVRVSLLIDSGCCNTLINVKTWQQIVFRDQMSRKVTESTLRFKSSNGNPLECIGRTNVLLSLGNTSLWHPVHIINSDCHSFIMGIDLMKRLKAKVNYAKEIFTVRGIPHPLLSVITHSKPHCRTQKLAPHFI</sequence>
<accession>A0A0C2N2Z2</accession>
<protein>
    <recommendedName>
        <fullName evidence="3">Peptidase A2 domain-containing protein</fullName>
    </recommendedName>
</protein>
<evidence type="ECO:0000313" key="2">
    <source>
        <dbReference type="Proteomes" id="UP000031668"/>
    </source>
</evidence>
<dbReference type="AlphaFoldDB" id="A0A0C2N2Z2"/>
<dbReference type="EMBL" id="JWZT01002878">
    <property type="protein sequence ID" value="KII68257.1"/>
    <property type="molecule type" value="Genomic_DNA"/>
</dbReference>
<reference evidence="1 2" key="1">
    <citation type="journal article" date="2014" name="Genome Biol. Evol.">
        <title>The genome of the myxosporean Thelohanellus kitauei shows adaptations to nutrient acquisition within its fish host.</title>
        <authorList>
            <person name="Yang Y."/>
            <person name="Xiong J."/>
            <person name="Zhou Z."/>
            <person name="Huo F."/>
            <person name="Miao W."/>
            <person name="Ran C."/>
            <person name="Liu Y."/>
            <person name="Zhang J."/>
            <person name="Feng J."/>
            <person name="Wang M."/>
            <person name="Wang M."/>
            <person name="Wang L."/>
            <person name="Yao B."/>
        </authorList>
    </citation>
    <scope>NUCLEOTIDE SEQUENCE [LARGE SCALE GENOMIC DNA]</scope>
    <source>
        <strain evidence="1">Wuqing</strain>
    </source>
</reference>
<proteinExistence type="predicted"/>
<evidence type="ECO:0008006" key="3">
    <source>
        <dbReference type="Google" id="ProtNLM"/>
    </source>
</evidence>
<evidence type="ECO:0000313" key="1">
    <source>
        <dbReference type="EMBL" id="KII68257.1"/>
    </source>
</evidence>
<name>A0A0C2N2Z2_THEKT</name>
<gene>
    <name evidence="1" type="ORF">RF11_07979</name>
</gene>
<organism evidence="1 2">
    <name type="scientific">Thelohanellus kitauei</name>
    <name type="common">Myxosporean</name>
    <dbReference type="NCBI Taxonomy" id="669202"/>
    <lineage>
        <taxon>Eukaryota</taxon>
        <taxon>Metazoa</taxon>
        <taxon>Cnidaria</taxon>
        <taxon>Myxozoa</taxon>
        <taxon>Myxosporea</taxon>
        <taxon>Bivalvulida</taxon>
        <taxon>Platysporina</taxon>
        <taxon>Myxobolidae</taxon>
        <taxon>Thelohanellus</taxon>
    </lineage>
</organism>
<comment type="caution">
    <text evidence="1">The sequence shown here is derived from an EMBL/GenBank/DDBJ whole genome shotgun (WGS) entry which is preliminary data.</text>
</comment>
<dbReference type="Proteomes" id="UP000031668">
    <property type="component" value="Unassembled WGS sequence"/>
</dbReference>
<keyword evidence="2" id="KW-1185">Reference proteome</keyword>
<dbReference type="InterPro" id="IPR021109">
    <property type="entry name" value="Peptidase_aspartic_dom_sf"/>
</dbReference>
<dbReference type="CDD" id="cd00303">
    <property type="entry name" value="retropepsin_like"/>
    <property type="match status" value="1"/>
</dbReference>
<dbReference type="OrthoDB" id="10432597at2759"/>
<dbReference type="SUPFAM" id="SSF50630">
    <property type="entry name" value="Acid proteases"/>
    <property type="match status" value="1"/>
</dbReference>